<organism evidence="1 2">
    <name type="scientific">Panagrolaimus sp. ES5</name>
    <dbReference type="NCBI Taxonomy" id="591445"/>
    <lineage>
        <taxon>Eukaryota</taxon>
        <taxon>Metazoa</taxon>
        <taxon>Ecdysozoa</taxon>
        <taxon>Nematoda</taxon>
        <taxon>Chromadorea</taxon>
        <taxon>Rhabditida</taxon>
        <taxon>Tylenchina</taxon>
        <taxon>Panagrolaimomorpha</taxon>
        <taxon>Panagrolaimoidea</taxon>
        <taxon>Panagrolaimidae</taxon>
        <taxon>Panagrolaimus</taxon>
    </lineage>
</organism>
<dbReference type="WBParaSite" id="ES5_v2.g8695.t1">
    <property type="protein sequence ID" value="ES5_v2.g8695.t1"/>
    <property type="gene ID" value="ES5_v2.g8695"/>
</dbReference>
<evidence type="ECO:0000313" key="2">
    <source>
        <dbReference type="WBParaSite" id="ES5_v2.g8695.t1"/>
    </source>
</evidence>
<protein>
    <submittedName>
        <fullName evidence="2">Sodium/nucleoside cotransporter</fullName>
    </submittedName>
</protein>
<dbReference type="Proteomes" id="UP000887579">
    <property type="component" value="Unplaced"/>
</dbReference>
<evidence type="ECO:0000313" key="1">
    <source>
        <dbReference type="Proteomes" id="UP000887579"/>
    </source>
</evidence>
<sequence>MSFRRGSSITPGHPRQTFGEIALNGTSRANSIVQNDGYDHNPRKSTVGITGEHTFFPPAISSPLPEDSLSRTVPDDKDSDDDSEFPEYIDEEITGPMKYVSNFQTSVTKFTSNNSSQIKWTIIGFLVILYFVFLGFALNYNYKKAQFLMIATCLVIVGLLYYELFKPYLGESFEKSVIEPSRQLFHILWNSLIVRICFYLIFFAIIAGFLIYDTWNDRQRLTGIGGMIFFITFMFVFSKSPGRITWRPVIWGFFLQFCLGLLVLRWKWGADRFQDASHYIVVFLDYTNNGTQFVYGFLAAPPNICGMDAVFAFSSIQVVIYFGSIVALLYYYGIMQAVLKWMAWFMQITLGTTAAESLNSCACIFLGQSEAPLLIKPYLMKMTASELHAVMTSGFACIAGSLFAAYISFGACPGYLLSSTVMSAPGSLACSKILFPETKRSKLQNIEDLELPKGEESNALECISNGAVMAVELVMAIVANLIVFLALLAFIDNVIGWTGSLIGYNDWSFELIVGYVFYPLAFVMGVTENSEQTKTVAQLMGTKTVLNEFIAYQKLGKLVKKQALTPRSAMIATYALCGFSNFSSIGIQLGVLGGMMPKRKKLLSSIALRALMAGCISCFMTASLAGVLVENASYCDNTVESHCFNVEEFIEIMDNNFTSYANISSSGQAFLSFREEL</sequence>
<accession>A0AC34GVK4</accession>
<name>A0AC34GVK4_9BILA</name>
<reference evidence="2" key="1">
    <citation type="submission" date="2022-11" db="UniProtKB">
        <authorList>
            <consortium name="WormBaseParasite"/>
        </authorList>
    </citation>
    <scope>IDENTIFICATION</scope>
</reference>
<proteinExistence type="predicted"/>